<comment type="caution">
    <text evidence="3">The sequence shown here is derived from an EMBL/GenBank/DDBJ whole genome shotgun (WGS) entry which is preliminary data.</text>
</comment>
<evidence type="ECO:0000256" key="1">
    <source>
        <dbReference type="SAM" id="MobiDB-lite"/>
    </source>
</evidence>
<dbReference type="InterPro" id="IPR036622">
    <property type="entry name" value="LigA_sf"/>
</dbReference>
<organism evidence="3 4">
    <name type="scientific">Steroidobacter agaridevorans</name>
    <dbReference type="NCBI Taxonomy" id="2695856"/>
    <lineage>
        <taxon>Bacteria</taxon>
        <taxon>Pseudomonadati</taxon>
        <taxon>Pseudomonadota</taxon>
        <taxon>Gammaproteobacteria</taxon>
        <taxon>Steroidobacterales</taxon>
        <taxon>Steroidobacteraceae</taxon>
        <taxon>Steroidobacter</taxon>
    </lineage>
</organism>
<evidence type="ECO:0000313" key="3">
    <source>
        <dbReference type="EMBL" id="GFE84910.1"/>
    </source>
</evidence>
<accession>A0A829YNS3</accession>
<dbReference type="AlphaFoldDB" id="A0A829YNS3"/>
<dbReference type="InterPro" id="IPR011986">
    <property type="entry name" value="Xdiol_dOase_LigA"/>
</dbReference>
<dbReference type="SUPFAM" id="SSF48076">
    <property type="entry name" value="LigA subunit of an aromatic-ring-opening dioxygenase LigAB"/>
    <property type="match status" value="1"/>
</dbReference>
<dbReference type="EMBL" id="BLJN01000012">
    <property type="protein sequence ID" value="GFE84910.1"/>
    <property type="molecule type" value="Genomic_DNA"/>
</dbReference>
<reference evidence="4" key="1">
    <citation type="submission" date="2020-01" db="EMBL/GenBank/DDBJ databases">
        <title>'Steroidobacter agaridevorans' sp. nov., agar-degrading bacteria isolated from rhizosphere soils.</title>
        <authorList>
            <person name="Ikenaga M."/>
            <person name="Kataoka M."/>
            <person name="Murouchi A."/>
            <person name="Katsuragi S."/>
            <person name="Sakai M."/>
        </authorList>
    </citation>
    <scope>NUCLEOTIDE SEQUENCE [LARGE SCALE GENOMIC DNA]</scope>
    <source>
        <strain evidence="4">YU21-B</strain>
    </source>
</reference>
<feature type="region of interest" description="Disordered" evidence="1">
    <location>
        <begin position="108"/>
        <end position="128"/>
    </location>
</feature>
<evidence type="ECO:0000313" key="4">
    <source>
        <dbReference type="Proteomes" id="UP000445000"/>
    </source>
</evidence>
<dbReference type="NCBIfam" id="TIGR02792">
    <property type="entry name" value="PCA_ligA"/>
    <property type="match status" value="1"/>
</dbReference>
<feature type="compositionally biased region" description="Basic and acidic residues" evidence="1">
    <location>
        <begin position="117"/>
        <end position="128"/>
    </location>
</feature>
<proteinExistence type="predicted"/>
<gene>
    <name evidence="3" type="ORF">GCM10011487_69100</name>
</gene>
<sequence>MKEYDDIPGTYVFDAERARQGYPLNRFCMSLMHEDNRKRFKADEAAYGGTFGLSEEQVDAVLSRSWNRMLALGGNVYFMAKLFFTDGRSVQFACAQMAGMTQDAYAQMMSSGGRSPDGNRYKREQSDG</sequence>
<dbReference type="RefSeq" id="WP_161816489.1">
    <property type="nucleotide sequence ID" value="NZ_BLJN01000012.1"/>
</dbReference>
<dbReference type="Gene3D" id="1.10.700.10">
    <property type="entry name" value="Dioxygenase LigAB, LigA subunit"/>
    <property type="match status" value="1"/>
</dbReference>
<dbReference type="InterPro" id="IPR014159">
    <property type="entry name" value="PCA_LigA"/>
</dbReference>
<feature type="domain" description="Extradiol ring-cleavage dioxygenase LigAB LigA subunit" evidence="2">
    <location>
        <begin position="24"/>
        <end position="109"/>
    </location>
</feature>
<protein>
    <recommendedName>
        <fullName evidence="2">Extradiol ring-cleavage dioxygenase LigAB LigA subunit domain-containing protein</fullName>
    </recommendedName>
</protein>
<name>A0A829YNS3_9GAMM</name>
<evidence type="ECO:0000259" key="2">
    <source>
        <dbReference type="Pfam" id="PF07746"/>
    </source>
</evidence>
<keyword evidence="4" id="KW-1185">Reference proteome</keyword>
<dbReference type="Proteomes" id="UP000445000">
    <property type="component" value="Unassembled WGS sequence"/>
</dbReference>
<dbReference type="Pfam" id="PF07746">
    <property type="entry name" value="LigA"/>
    <property type="match status" value="1"/>
</dbReference>
<dbReference type="NCBIfam" id="NF009917">
    <property type="entry name" value="PRK13377.1"/>
    <property type="match status" value="1"/>
</dbReference>